<gene>
    <name evidence="1" type="ORF">LCGC14_2017070</name>
</gene>
<evidence type="ECO:0008006" key="2">
    <source>
        <dbReference type="Google" id="ProtNLM"/>
    </source>
</evidence>
<evidence type="ECO:0000313" key="1">
    <source>
        <dbReference type="EMBL" id="KKL79211.1"/>
    </source>
</evidence>
<dbReference type="AlphaFoldDB" id="A0A0F9FL36"/>
<protein>
    <recommendedName>
        <fullName evidence="2">DUF4128 domain-containing protein</fullName>
    </recommendedName>
</protein>
<reference evidence="1" key="1">
    <citation type="journal article" date="2015" name="Nature">
        <title>Complex archaea that bridge the gap between prokaryotes and eukaryotes.</title>
        <authorList>
            <person name="Spang A."/>
            <person name="Saw J.H."/>
            <person name="Jorgensen S.L."/>
            <person name="Zaremba-Niedzwiedzka K."/>
            <person name="Martijn J."/>
            <person name="Lind A.E."/>
            <person name="van Eijk R."/>
            <person name="Schleper C."/>
            <person name="Guy L."/>
            <person name="Ettema T.J."/>
        </authorList>
    </citation>
    <scope>NUCLEOTIDE SEQUENCE</scope>
</reference>
<name>A0A0F9FL36_9ZZZZ</name>
<feature type="non-terminal residue" evidence="1">
    <location>
        <position position="144"/>
    </location>
</feature>
<proteinExistence type="predicted"/>
<organism evidence="1">
    <name type="scientific">marine sediment metagenome</name>
    <dbReference type="NCBI Taxonomy" id="412755"/>
    <lineage>
        <taxon>unclassified sequences</taxon>
        <taxon>metagenomes</taxon>
        <taxon>ecological metagenomes</taxon>
    </lineage>
</organism>
<sequence length="144" mass="15548">MPHRPNLDLATALATELGRTMAPAAGADTFAGPVRPAQPEVGIPHDAIFVYVPGGDPVQQTFRRTAKIRQPIVMVHIRGDVGLYGETEVVARSVVSALNNLVVLPVGGGGRYKAVLVNVSEPIQLPQDDPEHWEFMVPVEMTYD</sequence>
<comment type="caution">
    <text evidence="1">The sequence shown here is derived from an EMBL/GenBank/DDBJ whole genome shotgun (WGS) entry which is preliminary data.</text>
</comment>
<dbReference type="EMBL" id="LAZR01023233">
    <property type="protein sequence ID" value="KKL79211.1"/>
    <property type="molecule type" value="Genomic_DNA"/>
</dbReference>
<accession>A0A0F9FL36</accession>